<dbReference type="SUPFAM" id="SSF81336">
    <property type="entry name" value="F1F0 ATP synthase subunit A"/>
    <property type="match status" value="1"/>
</dbReference>
<keyword evidence="14" id="KW-1185">Reference proteome</keyword>
<organism evidence="13 14">
    <name type="scientific">Paraburkholderia bengalensis</name>
    <dbReference type="NCBI Taxonomy" id="2747562"/>
    <lineage>
        <taxon>Bacteria</taxon>
        <taxon>Pseudomonadati</taxon>
        <taxon>Pseudomonadota</taxon>
        <taxon>Betaproteobacteria</taxon>
        <taxon>Burkholderiales</taxon>
        <taxon>Burkholderiaceae</taxon>
        <taxon>Paraburkholderia</taxon>
    </lineage>
</organism>
<dbReference type="PROSITE" id="PS51257">
    <property type="entry name" value="PROKAR_LIPOPROTEIN"/>
    <property type="match status" value="1"/>
</dbReference>
<dbReference type="PRINTS" id="PR00123">
    <property type="entry name" value="ATPASEA"/>
</dbReference>
<dbReference type="NCBIfam" id="NF009955">
    <property type="entry name" value="PRK13421.1"/>
    <property type="match status" value="1"/>
</dbReference>
<comment type="function">
    <text evidence="11 12">Key component of the proton channel; it plays a direct role in the translocation of protons across the membrane.</text>
</comment>
<keyword evidence="9 11" id="KW-0472">Membrane</keyword>
<evidence type="ECO:0000256" key="8">
    <source>
        <dbReference type="ARBA" id="ARBA00023065"/>
    </source>
</evidence>
<comment type="similarity">
    <text evidence="2 11 12">Belongs to the ATPase A chain family.</text>
</comment>
<sequence length="232" mass="24713">MMRSPLTTEPLLHMGPVTISTPVIVAWAIIACLAIGAALLTRKLPVAPSRVQTVLELLVETIDAQIRDTMQTAPASYRALIGTLFLFVLAANWSSLLPGVEPPTAHLETDAALALLVLLATVAYGVRSRGLRGYLATFAEPTWVMIPLNIVEQLTRTFSLVVRLFGNVMSGVFVIGIVLSLAGLLVPIPLMALDLLTGAVQAYIFAVLAMVFIGAAVGETPHPADNNQKEHA</sequence>
<dbReference type="PANTHER" id="PTHR42823:SF3">
    <property type="entry name" value="ATP SYNTHASE SUBUNIT A, CHLOROPLASTIC"/>
    <property type="match status" value="1"/>
</dbReference>
<keyword evidence="11" id="KW-1003">Cell membrane</keyword>
<feature type="transmembrane region" description="Helical" evidence="11">
    <location>
        <begin position="105"/>
        <end position="126"/>
    </location>
</feature>
<reference evidence="13 14" key="1">
    <citation type="journal article" date="2022" name="Arch. Microbiol.">
        <title>Paraburkholderia bengalensis sp. nov. isolated from roots of Oryza sativa, IR64.</title>
        <authorList>
            <person name="Nag P."/>
            <person name="Mondal N."/>
            <person name="Sarkar J."/>
            <person name="Das S."/>
        </authorList>
    </citation>
    <scope>NUCLEOTIDE SEQUENCE [LARGE SCALE GENOMIC DNA]</scope>
    <source>
        <strain evidence="13 14">IR64_4_BI</strain>
    </source>
</reference>
<evidence type="ECO:0000256" key="3">
    <source>
        <dbReference type="ARBA" id="ARBA00022448"/>
    </source>
</evidence>
<dbReference type="RefSeq" id="WP_336598264.1">
    <property type="nucleotide sequence ID" value="NZ_JACFYJ010000017.1"/>
</dbReference>
<dbReference type="EMBL" id="JACFYJ010000017">
    <property type="protein sequence ID" value="MEI5998065.1"/>
    <property type="molecule type" value="Genomic_DNA"/>
</dbReference>
<dbReference type="Pfam" id="PF00119">
    <property type="entry name" value="ATP-synt_A"/>
    <property type="match status" value="1"/>
</dbReference>
<evidence type="ECO:0000256" key="7">
    <source>
        <dbReference type="ARBA" id="ARBA00022989"/>
    </source>
</evidence>
<evidence type="ECO:0000256" key="2">
    <source>
        <dbReference type="ARBA" id="ARBA00006810"/>
    </source>
</evidence>
<keyword evidence="3 11" id="KW-0813">Transport</keyword>
<dbReference type="HAMAP" id="MF_01393">
    <property type="entry name" value="ATP_synth_a_bact"/>
    <property type="match status" value="1"/>
</dbReference>
<feature type="transmembrane region" description="Helical" evidence="11">
    <location>
        <begin position="200"/>
        <end position="218"/>
    </location>
</feature>
<keyword evidence="10 11" id="KW-0066">ATP synthesis</keyword>
<dbReference type="Proteomes" id="UP001386437">
    <property type="component" value="Unassembled WGS sequence"/>
</dbReference>
<evidence type="ECO:0000256" key="1">
    <source>
        <dbReference type="ARBA" id="ARBA00004141"/>
    </source>
</evidence>
<feature type="transmembrane region" description="Helical" evidence="11">
    <location>
        <begin position="75"/>
        <end position="93"/>
    </location>
</feature>
<keyword evidence="8 11" id="KW-0406">Ion transport</keyword>
<evidence type="ECO:0000256" key="6">
    <source>
        <dbReference type="ARBA" id="ARBA00022781"/>
    </source>
</evidence>
<evidence type="ECO:0000256" key="11">
    <source>
        <dbReference type="HAMAP-Rule" id="MF_01393"/>
    </source>
</evidence>
<evidence type="ECO:0000256" key="4">
    <source>
        <dbReference type="ARBA" id="ARBA00022547"/>
    </source>
</evidence>
<keyword evidence="5 11" id="KW-0812">Transmembrane</keyword>
<protein>
    <recommendedName>
        <fullName evidence="11 12">ATP synthase subunit a</fullName>
    </recommendedName>
    <alternativeName>
        <fullName evidence="11">ATP synthase F0 sector subunit a</fullName>
    </alternativeName>
    <alternativeName>
        <fullName evidence="11">F-ATPase subunit 6</fullName>
    </alternativeName>
</protein>
<evidence type="ECO:0000256" key="10">
    <source>
        <dbReference type="ARBA" id="ARBA00023310"/>
    </source>
</evidence>
<feature type="transmembrane region" description="Helical" evidence="11">
    <location>
        <begin position="164"/>
        <end position="188"/>
    </location>
</feature>
<evidence type="ECO:0000256" key="12">
    <source>
        <dbReference type="RuleBase" id="RU000483"/>
    </source>
</evidence>
<dbReference type="CDD" id="cd00310">
    <property type="entry name" value="ATP-synt_Fo_a_6"/>
    <property type="match status" value="1"/>
</dbReference>
<evidence type="ECO:0000313" key="13">
    <source>
        <dbReference type="EMBL" id="MEI5998065.1"/>
    </source>
</evidence>
<dbReference type="InterPro" id="IPR035908">
    <property type="entry name" value="F0_ATP_A_sf"/>
</dbReference>
<dbReference type="InterPro" id="IPR045082">
    <property type="entry name" value="ATP_syn_F0_a_bact/chloroplast"/>
</dbReference>
<comment type="subcellular location">
    <subcellularLocation>
        <location evidence="11 12">Cell membrane</location>
        <topology evidence="11 12">Multi-pass membrane protein</topology>
    </subcellularLocation>
    <subcellularLocation>
        <location evidence="1">Membrane</location>
        <topology evidence="1">Multi-pass membrane protein</topology>
    </subcellularLocation>
</comment>
<accession>A0ABU8IR78</accession>
<feature type="transmembrane region" description="Helical" evidence="11">
    <location>
        <begin position="20"/>
        <end position="40"/>
    </location>
</feature>
<name>A0ABU8IR78_9BURK</name>
<comment type="caution">
    <text evidence="13">The sequence shown here is derived from an EMBL/GenBank/DDBJ whole genome shotgun (WGS) entry which is preliminary data.</text>
</comment>
<dbReference type="InterPro" id="IPR000568">
    <property type="entry name" value="ATP_synth_F0_asu"/>
</dbReference>
<evidence type="ECO:0000256" key="9">
    <source>
        <dbReference type="ARBA" id="ARBA00023136"/>
    </source>
</evidence>
<evidence type="ECO:0000256" key="5">
    <source>
        <dbReference type="ARBA" id="ARBA00022692"/>
    </source>
</evidence>
<evidence type="ECO:0000313" key="14">
    <source>
        <dbReference type="Proteomes" id="UP001386437"/>
    </source>
</evidence>
<keyword evidence="4 11" id="KW-0138">CF(0)</keyword>
<dbReference type="PANTHER" id="PTHR42823">
    <property type="entry name" value="ATP SYNTHASE SUBUNIT A, CHLOROPLASTIC"/>
    <property type="match status" value="1"/>
</dbReference>
<dbReference type="NCBIfam" id="TIGR01131">
    <property type="entry name" value="ATP_synt_6_or_A"/>
    <property type="match status" value="1"/>
</dbReference>
<keyword evidence="6 11" id="KW-0375">Hydrogen ion transport</keyword>
<gene>
    <name evidence="11" type="primary">atpB</name>
    <name evidence="13" type="ORF">H3V53_12910</name>
</gene>
<dbReference type="Gene3D" id="1.20.120.220">
    <property type="entry name" value="ATP synthase, F0 complex, subunit A"/>
    <property type="match status" value="1"/>
</dbReference>
<keyword evidence="7 11" id="KW-1133">Transmembrane helix</keyword>
<proteinExistence type="inferred from homology"/>